<evidence type="ECO:0000313" key="2">
    <source>
        <dbReference type="EMBL" id="MBB3099032.1"/>
    </source>
</evidence>
<reference evidence="2 3" key="1">
    <citation type="submission" date="2020-08" db="EMBL/GenBank/DDBJ databases">
        <title>Genomic Encyclopedia of Type Strains, Phase III (KMG-III): the genomes of soil and plant-associated and newly described type strains.</title>
        <authorList>
            <person name="Whitman W."/>
        </authorList>
    </citation>
    <scope>NUCLEOTIDE SEQUENCE [LARGE SCALE GENOMIC DNA]</scope>
    <source>
        <strain evidence="2 3">CECT 3287</strain>
    </source>
</reference>
<organism evidence="2 3">
    <name type="scientific">Actinoplanes campanulatus</name>
    <dbReference type="NCBI Taxonomy" id="113559"/>
    <lineage>
        <taxon>Bacteria</taxon>
        <taxon>Bacillati</taxon>
        <taxon>Actinomycetota</taxon>
        <taxon>Actinomycetes</taxon>
        <taxon>Micromonosporales</taxon>
        <taxon>Micromonosporaceae</taxon>
        <taxon>Actinoplanes</taxon>
    </lineage>
</organism>
<protein>
    <submittedName>
        <fullName evidence="2">Uncharacterized protein</fullName>
    </submittedName>
</protein>
<dbReference type="AlphaFoldDB" id="A0A7W5AMI4"/>
<name>A0A7W5AMI4_9ACTN</name>
<comment type="caution">
    <text evidence="2">The sequence shown here is derived from an EMBL/GenBank/DDBJ whole genome shotgun (WGS) entry which is preliminary data.</text>
</comment>
<evidence type="ECO:0000256" key="1">
    <source>
        <dbReference type="SAM" id="MobiDB-lite"/>
    </source>
</evidence>
<accession>A0A7W5AMI4</accession>
<dbReference type="Proteomes" id="UP000590749">
    <property type="component" value="Unassembled WGS sequence"/>
</dbReference>
<dbReference type="InterPro" id="IPR027417">
    <property type="entry name" value="P-loop_NTPase"/>
</dbReference>
<dbReference type="SUPFAM" id="SSF52540">
    <property type="entry name" value="P-loop containing nucleoside triphosphate hydrolases"/>
    <property type="match status" value="1"/>
</dbReference>
<gene>
    <name evidence="2" type="ORF">FHR83_006738</name>
</gene>
<dbReference type="EMBL" id="JACHXF010000017">
    <property type="protein sequence ID" value="MBB3099032.1"/>
    <property type="molecule type" value="Genomic_DNA"/>
</dbReference>
<dbReference type="Gene3D" id="3.40.50.300">
    <property type="entry name" value="P-loop containing nucleotide triphosphate hydrolases"/>
    <property type="match status" value="1"/>
</dbReference>
<proteinExistence type="predicted"/>
<keyword evidence="3" id="KW-1185">Reference proteome</keyword>
<evidence type="ECO:0000313" key="3">
    <source>
        <dbReference type="Proteomes" id="UP000590749"/>
    </source>
</evidence>
<feature type="region of interest" description="Disordered" evidence="1">
    <location>
        <begin position="1"/>
        <end position="31"/>
    </location>
</feature>
<feature type="region of interest" description="Disordered" evidence="1">
    <location>
        <begin position="47"/>
        <end position="66"/>
    </location>
</feature>
<feature type="compositionally biased region" description="Pro residues" evidence="1">
    <location>
        <begin position="8"/>
        <end position="18"/>
    </location>
</feature>
<dbReference type="RefSeq" id="WP_183225115.1">
    <property type="nucleotide sequence ID" value="NZ_BMPW01000020.1"/>
</dbReference>
<sequence>MKTENRPVPLPNGGPPGAPQQGRARQASRDLDGKLLLPSGAVSFSWHHAGPNGQTVKARRQPVPVNDSGEVTHVEWECPECPDSGQWFSAKSKIERPLCGICGVRLHKTSDRRISIPWGRLYRDHTGSVNSAAATSLVGMAGVAADVADLSLAGEVAQFAAIPAIVAGSWWMTRAWLRRQAETDEELTRDTIARRARGAGYLAAAAGLWIELTDVIGFADHAAVALTALFGLGVVGSRPYRRWLADRRAQALRPPVPLDDEDDLYDDTPQPSEEDLLREYVLARWEKVSAKGRVLHGTSLENIQASVGGWSAIIVAHDDSDLDPEKFDMPEPVRKIARAYSVGTSMVSIIADPLDANRAMILVQRTSPLSTGSRWNGDGIDLTTGTAETMTLEDGNRGRHPFWRPGWGALMELIAGCTGSGKSEYVNLLLALERKSGRVVSWVGDPQMGQSLGDVRDGVDWFAPTNEEILVMLRTAVTVMLARNLLITRMRVTETRPDGTVVQRRVKYVEVSPDFPLLSITIDEAHLPMNDPDVGKEIVKLLALLAKSGRKANVKVRLLVQSPLLSELKDSVLRAQLASGVVTVFRTADRLTGPAAWPGGKMPGDPSALPAEWEDGTTAAGVGYNSATARMRMRSDYAGDLWDVMTRGDTVSLETAVLGAAGPLYADRWKRLEAFDNMDPAEILGAGIPSNLLDSAPGDTTPPAGGREAVLRFFADRWLDGDRDPVQFGDLAAAVRSVIKTRACTNAVNKLAGEQILDTDGRGGYWLTESGAEQIGVLDEVMA</sequence>